<dbReference type="Proteomes" id="UP000663848">
    <property type="component" value="Unassembled WGS sequence"/>
</dbReference>
<accession>A0A821CFW7</accession>
<evidence type="ECO:0000313" key="4">
    <source>
        <dbReference type="EMBL" id="CAF4607856.1"/>
    </source>
</evidence>
<comment type="caution">
    <text evidence="4">The sequence shown here is derived from an EMBL/GenBank/DDBJ whole genome shotgun (WGS) entry which is preliminary data.</text>
</comment>
<dbReference type="EMBL" id="CAJOBR010001429">
    <property type="protein sequence ID" value="CAF4607856.1"/>
    <property type="molecule type" value="Genomic_DNA"/>
</dbReference>
<evidence type="ECO:0000313" key="5">
    <source>
        <dbReference type="Proteomes" id="UP000663848"/>
    </source>
</evidence>
<name>A0A821CFW7_9BILA</name>
<reference evidence="4" key="1">
    <citation type="submission" date="2021-02" db="EMBL/GenBank/DDBJ databases">
        <authorList>
            <person name="Nowell W R."/>
        </authorList>
    </citation>
    <scope>NUCLEOTIDE SEQUENCE</scope>
</reference>
<organism evidence="4 5">
    <name type="scientific">Rotaria socialis</name>
    <dbReference type="NCBI Taxonomy" id="392032"/>
    <lineage>
        <taxon>Eukaryota</taxon>
        <taxon>Metazoa</taxon>
        <taxon>Spiralia</taxon>
        <taxon>Gnathifera</taxon>
        <taxon>Rotifera</taxon>
        <taxon>Eurotatoria</taxon>
        <taxon>Bdelloidea</taxon>
        <taxon>Philodinida</taxon>
        <taxon>Philodinidae</taxon>
        <taxon>Rotaria</taxon>
    </lineage>
</organism>
<protein>
    <submittedName>
        <fullName evidence="4">Uncharacterized protein</fullName>
    </submittedName>
</protein>
<evidence type="ECO:0000313" key="1">
    <source>
        <dbReference type="EMBL" id="CAF4219974.1"/>
    </source>
</evidence>
<keyword evidence="6" id="KW-1185">Reference proteome</keyword>
<dbReference type="AlphaFoldDB" id="A0A821CFW7"/>
<dbReference type="Proteomes" id="UP000663851">
    <property type="component" value="Unassembled WGS sequence"/>
</dbReference>
<proteinExistence type="predicted"/>
<evidence type="ECO:0000313" key="6">
    <source>
        <dbReference type="Proteomes" id="UP000663873"/>
    </source>
</evidence>
<gene>
    <name evidence="2" type="ORF">HFQ381_LOCUS15999</name>
    <name evidence="4" type="ORF">QYT958_LOCUS12001</name>
    <name evidence="3" type="ORF">TSG867_LOCUS23365</name>
    <name evidence="1" type="ORF">UJA718_LOCUS7672</name>
</gene>
<sequence>MKTGQMFLRFTRFLLNKTQNHLLNTAIKNTRPNEQLLDHIEYIYTTCDLLIELQGDYFKEKKINNLVKAIFPNTIDKLKSL</sequence>
<evidence type="ECO:0000313" key="2">
    <source>
        <dbReference type="EMBL" id="CAF4339365.1"/>
    </source>
</evidence>
<evidence type="ECO:0000313" key="3">
    <source>
        <dbReference type="EMBL" id="CAF4532440.1"/>
    </source>
</evidence>
<dbReference type="Proteomes" id="UP000663873">
    <property type="component" value="Unassembled WGS sequence"/>
</dbReference>
<dbReference type="EMBL" id="CAJOBQ010002002">
    <property type="protein sequence ID" value="CAF4532440.1"/>
    <property type="molecule type" value="Genomic_DNA"/>
</dbReference>
<dbReference type="EMBL" id="CAJOBO010001113">
    <property type="protein sequence ID" value="CAF4339365.1"/>
    <property type="molecule type" value="Genomic_DNA"/>
</dbReference>
<dbReference type="EMBL" id="CAJOBP010000781">
    <property type="protein sequence ID" value="CAF4219974.1"/>
    <property type="molecule type" value="Genomic_DNA"/>
</dbReference>
<dbReference type="Proteomes" id="UP000663862">
    <property type="component" value="Unassembled WGS sequence"/>
</dbReference>